<dbReference type="AlphaFoldDB" id="A0A4U5TZ19"/>
<dbReference type="InterPro" id="IPR000477">
    <property type="entry name" value="RT_dom"/>
</dbReference>
<dbReference type="SUPFAM" id="SSF56672">
    <property type="entry name" value="DNA/RNA polymerases"/>
    <property type="match status" value="1"/>
</dbReference>
<protein>
    <submittedName>
        <fullName evidence="2">R2DM Retrovirus-related Pol polyprotein from type II retrotransposable element</fullName>
    </submittedName>
</protein>
<dbReference type="PROSITE" id="PS50878">
    <property type="entry name" value="RT_POL"/>
    <property type="match status" value="1"/>
</dbReference>
<dbReference type="PANTHER" id="PTHR35450:SF2">
    <property type="entry name" value="REVERSE TRANSCRIPTASE DOMAIN-CONTAINING PROTEIN"/>
    <property type="match status" value="1"/>
</dbReference>
<evidence type="ECO:0000259" key="1">
    <source>
        <dbReference type="PROSITE" id="PS50878"/>
    </source>
</evidence>
<proteinExistence type="predicted"/>
<gene>
    <name evidence="2" type="ORF">D9C73_028271</name>
</gene>
<evidence type="ECO:0000313" key="2">
    <source>
        <dbReference type="EMBL" id="TKS65715.1"/>
    </source>
</evidence>
<dbReference type="Pfam" id="PF00078">
    <property type="entry name" value="RVT_1"/>
    <property type="match status" value="1"/>
</dbReference>
<accession>A0A4U5TZ19</accession>
<sequence length="263" mass="30095">MNQLLRDGTHPEWLTQGRAVLIMKDPEKEPIQSNYRPITCLCTTWKALSGIIAAKMSKHVAQYMSKAPKGIGSNTRGVKHQLLVDGTVARDCKRRQTNLCTAWIDYKKAYDSMLHTWILECLELYKINRNLRTFIQNSMEMWKTTLEANSKPIAQVNIRCGIYQGDALSPLLFCIGLNPLSQIITKSRYAYQFRSGATISHLLYMDDIKLYARNEREIDSLIHTTRIYSNDVGMSFGLDKCGRMVSKKGKMIRTEGLTYQRAT</sequence>
<reference evidence="2 3" key="1">
    <citation type="submission" date="2019-01" db="EMBL/GenBank/DDBJ databases">
        <title>Genome Assembly of Collichthys lucidus.</title>
        <authorList>
            <person name="Cai M."/>
            <person name="Xiao S."/>
        </authorList>
    </citation>
    <scope>NUCLEOTIDE SEQUENCE [LARGE SCALE GENOMIC DNA]</scope>
    <source>
        <strain evidence="2">JT15FE1705JMU</strain>
        <tissue evidence="2">Muscle</tissue>
    </source>
</reference>
<feature type="domain" description="Reverse transcriptase" evidence="1">
    <location>
        <begin position="3"/>
        <end position="259"/>
    </location>
</feature>
<organism evidence="2 3">
    <name type="scientific">Collichthys lucidus</name>
    <name type="common">Big head croaker</name>
    <name type="synonym">Sciaena lucida</name>
    <dbReference type="NCBI Taxonomy" id="240159"/>
    <lineage>
        <taxon>Eukaryota</taxon>
        <taxon>Metazoa</taxon>
        <taxon>Chordata</taxon>
        <taxon>Craniata</taxon>
        <taxon>Vertebrata</taxon>
        <taxon>Euteleostomi</taxon>
        <taxon>Actinopterygii</taxon>
        <taxon>Neopterygii</taxon>
        <taxon>Teleostei</taxon>
        <taxon>Neoteleostei</taxon>
        <taxon>Acanthomorphata</taxon>
        <taxon>Eupercaria</taxon>
        <taxon>Sciaenidae</taxon>
        <taxon>Collichthys</taxon>
    </lineage>
</organism>
<dbReference type="STRING" id="240159.A0A4U5TZ19"/>
<dbReference type="InterPro" id="IPR043502">
    <property type="entry name" value="DNA/RNA_pol_sf"/>
</dbReference>
<keyword evidence="3" id="KW-1185">Reference proteome</keyword>
<evidence type="ECO:0000313" key="3">
    <source>
        <dbReference type="Proteomes" id="UP000298787"/>
    </source>
</evidence>
<dbReference type="EMBL" id="ML241008">
    <property type="protein sequence ID" value="TKS65715.1"/>
    <property type="molecule type" value="Genomic_DNA"/>
</dbReference>
<name>A0A4U5TZ19_COLLU</name>
<dbReference type="Proteomes" id="UP000298787">
    <property type="component" value="Unassembled WGS sequence"/>
</dbReference>
<dbReference type="PANTHER" id="PTHR35450">
    <property type="entry name" value="REVERSE TRANSCRIPTASE DOMAIN-CONTAINING PROTEIN"/>
    <property type="match status" value="1"/>
</dbReference>